<proteinExistence type="inferred from homology"/>
<evidence type="ECO:0000256" key="2">
    <source>
        <dbReference type="ARBA" id="ARBA00022723"/>
    </source>
</evidence>
<keyword evidence="4" id="KW-0378">Hydrolase</keyword>
<evidence type="ECO:0000313" key="5">
    <source>
        <dbReference type="Proteomes" id="UP000327294"/>
    </source>
</evidence>
<dbReference type="InterPro" id="IPR036663">
    <property type="entry name" value="Fumarylacetoacetase_C_sf"/>
</dbReference>
<reference evidence="4 5" key="1">
    <citation type="submission" date="2019-10" db="EMBL/GenBank/DDBJ databases">
        <title>Streptomyces sp. strain GY16 isolated from leaves of Broussonetia papyrifera.</title>
        <authorList>
            <person name="Mo P."/>
        </authorList>
    </citation>
    <scope>NUCLEOTIDE SEQUENCE [LARGE SCALE GENOMIC DNA]</scope>
    <source>
        <strain evidence="4 5">GY16</strain>
    </source>
</reference>
<gene>
    <name evidence="4" type="ORF">F9278_42320</name>
</gene>
<accession>A0A5P8KGR3</accession>
<keyword evidence="2" id="KW-0479">Metal-binding</keyword>
<dbReference type="PANTHER" id="PTHR42796:SF4">
    <property type="entry name" value="FUMARYLACETOACETATE HYDROLASE DOMAIN-CONTAINING PROTEIN 2A"/>
    <property type="match status" value="1"/>
</dbReference>
<dbReference type="PANTHER" id="PTHR42796">
    <property type="entry name" value="FUMARYLACETOACETATE HYDROLASE DOMAIN-CONTAINING PROTEIN 2A-RELATED"/>
    <property type="match status" value="1"/>
</dbReference>
<dbReference type="Proteomes" id="UP000327294">
    <property type="component" value="Chromosome"/>
</dbReference>
<dbReference type="GO" id="GO:0016787">
    <property type="term" value="F:hydrolase activity"/>
    <property type="evidence" value="ECO:0007669"/>
    <property type="project" value="UniProtKB-KW"/>
</dbReference>
<dbReference type="InterPro" id="IPR051121">
    <property type="entry name" value="FAH"/>
</dbReference>
<evidence type="ECO:0000256" key="1">
    <source>
        <dbReference type="ARBA" id="ARBA00010211"/>
    </source>
</evidence>
<dbReference type="AlphaFoldDB" id="A0A5P8KGR3"/>
<dbReference type="InterPro" id="IPR011234">
    <property type="entry name" value="Fumarylacetoacetase-like_C"/>
</dbReference>
<protein>
    <submittedName>
        <fullName evidence="4">Fumarylacetoacetate hydrolase family protein</fullName>
    </submittedName>
</protein>
<comment type="similarity">
    <text evidence="1">Belongs to the FAH family.</text>
</comment>
<dbReference type="RefSeq" id="WP_152173057.1">
    <property type="nucleotide sequence ID" value="NZ_CP045096.1"/>
</dbReference>
<dbReference type="SUPFAM" id="SSF56529">
    <property type="entry name" value="FAH"/>
    <property type="match status" value="1"/>
</dbReference>
<dbReference type="Pfam" id="PF01557">
    <property type="entry name" value="FAA_hydrolase"/>
    <property type="match status" value="1"/>
</dbReference>
<evidence type="ECO:0000259" key="3">
    <source>
        <dbReference type="Pfam" id="PF01557"/>
    </source>
</evidence>
<sequence length="286" mass="30343">MRLVTVDGRLALQHDGRAVDVAGASGGRFDSDPMAAFERWAEFTAWAGTYVPGPGAGEQVAADRLGPPVPRPRQVFAVALNYPPHAAEAGYQPPEDPLVFTKFPTCVTGPDAIVELPGEKVDWEVELVAVIGEGGHRIPQEDAWTHVAGLTVGQDLSERAVQTRGTPPQFSLGKSFPGFGPTGPALVTLDEFTDPGDLEISGTVSGTVVQRSRTKEMIFSVPVLIARISAVCPLLPGDLIFTGTPAGVGNRMTPPRYLTPGDELVSRIEGIGEIRTRFSPSDGVRP</sequence>
<dbReference type="EMBL" id="CP045096">
    <property type="protein sequence ID" value="QFR01730.1"/>
    <property type="molecule type" value="Genomic_DNA"/>
</dbReference>
<dbReference type="Gene3D" id="3.90.850.10">
    <property type="entry name" value="Fumarylacetoacetase-like, C-terminal domain"/>
    <property type="match status" value="1"/>
</dbReference>
<dbReference type="KEGG" id="sphv:F9278_42320"/>
<dbReference type="GO" id="GO:0046872">
    <property type="term" value="F:metal ion binding"/>
    <property type="evidence" value="ECO:0007669"/>
    <property type="project" value="UniProtKB-KW"/>
</dbReference>
<feature type="domain" description="Fumarylacetoacetase-like C-terminal" evidence="3">
    <location>
        <begin position="75"/>
        <end position="278"/>
    </location>
</feature>
<organism evidence="4 5">
    <name type="scientific">Streptomyces phaeolivaceus</name>
    <dbReference type="NCBI Taxonomy" id="2653200"/>
    <lineage>
        <taxon>Bacteria</taxon>
        <taxon>Bacillati</taxon>
        <taxon>Actinomycetota</taxon>
        <taxon>Actinomycetes</taxon>
        <taxon>Kitasatosporales</taxon>
        <taxon>Streptomycetaceae</taxon>
        <taxon>Streptomyces</taxon>
    </lineage>
</organism>
<dbReference type="GO" id="GO:0044281">
    <property type="term" value="P:small molecule metabolic process"/>
    <property type="evidence" value="ECO:0007669"/>
    <property type="project" value="UniProtKB-ARBA"/>
</dbReference>
<evidence type="ECO:0000313" key="4">
    <source>
        <dbReference type="EMBL" id="QFR01730.1"/>
    </source>
</evidence>
<keyword evidence="5" id="KW-1185">Reference proteome</keyword>
<name>A0A5P8KGR3_9ACTN</name>